<evidence type="ECO:0000256" key="1">
    <source>
        <dbReference type="SAM" id="MobiDB-lite"/>
    </source>
</evidence>
<dbReference type="AlphaFoldDB" id="A0A0A9G6P7"/>
<reference evidence="2" key="2">
    <citation type="journal article" date="2015" name="Data Brief">
        <title>Shoot transcriptome of the giant reed, Arundo donax.</title>
        <authorList>
            <person name="Barrero R.A."/>
            <person name="Guerrero F.D."/>
            <person name="Moolhuijzen P."/>
            <person name="Goolsby J.A."/>
            <person name="Tidwell J."/>
            <person name="Bellgard S.E."/>
            <person name="Bellgard M.I."/>
        </authorList>
    </citation>
    <scope>NUCLEOTIDE SEQUENCE</scope>
    <source>
        <tissue evidence="2">Shoot tissue taken approximately 20 cm above the soil surface</tissue>
    </source>
</reference>
<name>A0A0A9G6P7_ARUDO</name>
<proteinExistence type="predicted"/>
<organism evidence="2">
    <name type="scientific">Arundo donax</name>
    <name type="common">Giant reed</name>
    <name type="synonym">Donax arundinaceus</name>
    <dbReference type="NCBI Taxonomy" id="35708"/>
    <lineage>
        <taxon>Eukaryota</taxon>
        <taxon>Viridiplantae</taxon>
        <taxon>Streptophyta</taxon>
        <taxon>Embryophyta</taxon>
        <taxon>Tracheophyta</taxon>
        <taxon>Spermatophyta</taxon>
        <taxon>Magnoliopsida</taxon>
        <taxon>Liliopsida</taxon>
        <taxon>Poales</taxon>
        <taxon>Poaceae</taxon>
        <taxon>PACMAD clade</taxon>
        <taxon>Arundinoideae</taxon>
        <taxon>Arundineae</taxon>
        <taxon>Arundo</taxon>
    </lineage>
</organism>
<reference evidence="2" key="1">
    <citation type="submission" date="2014-09" db="EMBL/GenBank/DDBJ databases">
        <authorList>
            <person name="Magalhaes I.L.F."/>
            <person name="Oliveira U."/>
            <person name="Santos F.R."/>
            <person name="Vidigal T.H.D.A."/>
            <person name="Brescovit A.D."/>
            <person name="Santos A.J."/>
        </authorList>
    </citation>
    <scope>NUCLEOTIDE SEQUENCE</scope>
    <source>
        <tissue evidence="2">Shoot tissue taken approximately 20 cm above the soil surface</tissue>
    </source>
</reference>
<feature type="compositionally biased region" description="Basic residues" evidence="1">
    <location>
        <begin position="1"/>
        <end position="10"/>
    </location>
</feature>
<accession>A0A0A9G6P7</accession>
<evidence type="ECO:0000313" key="2">
    <source>
        <dbReference type="EMBL" id="JAE16363.1"/>
    </source>
</evidence>
<dbReference type="EMBL" id="GBRH01181533">
    <property type="protein sequence ID" value="JAE16363.1"/>
    <property type="molecule type" value="Transcribed_RNA"/>
</dbReference>
<feature type="region of interest" description="Disordered" evidence="1">
    <location>
        <begin position="1"/>
        <end position="54"/>
    </location>
</feature>
<protein>
    <submittedName>
        <fullName evidence="2">Uncharacterized protein</fullName>
    </submittedName>
</protein>
<sequence>MHSSRRRLGMWRRPPPLQFPSHTSISAKNHAPPRSRPRQTWTAPPPATTNRARLPSHYFADPLLQGLPTSSITDSALRWPWLRAVRLLQMIYAGAS</sequence>